<reference evidence="3" key="1">
    <citation type="journal article" date="2019" name="Int. J. Syst. Evol. Microbiol.">
        <title>The Global Catalogue of Microorganisms (GCM) 10K type strain sequencing project: providing services to taxonomists for standard genome sequencing and annotation.</title>
        <authorList>
            <consortium name="The Broad Institute Genomics Platform"/>
            <consortium name="The Broad Institute Genome Sequencing Center for Infectious Disease"/>
            <person name="Wu L."/>
            <person name="Ma J."/>
        </authorList>
    </citation>
    <scope>NUCLEOTIDE SEQUENCE [LARGE SCALE GENOMIC DNA]</scope>
    <source>
        <strain evidence="3">KCTC 52168</strain>
    </source>
</reference>
<comment type="similarity">
    <text evidence="1">Belongs to the bactofilin family.</text>
</comment>
<dbReference type="RefSeq" id="WP_377303245.1">
    <property type="nucleotide sequence ID" value="NZ_CP180191.1"/>
</dbReference>
<evidence type="ECO:0000256" key="1">
    <source>
        <dbReference type="ARBA" id="ARBA00044755"/>
    </source>
</evidence>
<dbReference type="PANTHER" id="PTHR35024">
    <property type="entry name" value="HYPOTHETICAL CYTOSOLIC PROTEIN"/>
    <property type="match status" value="1"/>
</dbReference>
<sequence length="134" mass="13913">MFSSGKSKSGKMPPIESLIGADLVVEGNLIFKGGLRVDGTIRGNVTAQEGQAAMLVVSEQAKIEGEVRCLHVVVNGTIIGPVISTELIELQPKARIAGDVTYAALEMHQGAAVDGRLVHSEAAKPALKLAANNA</sequence>
<dbReference type="EMBL" id="JBHRTI010000004">
    <property type="protein sequence ID" value="MFC3147828.1"/>
    <property type="molecule type" value="Genomic_DNA"/>
</dbReference>
<dbReference type="Pfam" id="PF04519">
    <property type="entry name" value="Bactofilin"/>
    <property type="match status" value="1"/>
</dbReference>
<dbReference type="Proteomes" id="UP001595556">
    <property type="component" value="Unassembled WGS sequence"/>
</dbReference>
<dbReference type="InterPro" id="IPR007607">
    <property type="entry name" value="BacA/B"/>
</dbReference>
<protein>
    <submittedName>
        <fullName evidence="2">Polymer-forming cytoskeletal protein</fullName>
    </submittedName>
</protein>
<organism evidence="2 3">
    <name type="scientific">Piscinibacterium candidicorallinum</name>
    <dbReference type="NCBI Taxonomy" id="1793872"/>
    <lineage>
        <taxon>Bacteria</taxon>
        <taxon>Pseudomonadati</taxon>
        <taxon>Pseudomonadota</taxon>
        <taxon>Betaproteobacteria</taxon>
        <taxon>Burkholderiales</taxon>
        <taxon>Piscinibacterium</taxon>
    </lineage>
</organism>
<dbReference type="PANTHER" id="PTHR35024:SF4">
    <property type="entry name" value="POLYMER-FORMING CYTOSKELETAL PROTEIN"/>
    <property type="match status" value="1"/>
</dbReference>
<gene>
    <name evidence="2" type="ORF">ACFOEN_09260</name>
</gene>
<name>A0ABV7H1P6_9BURK</name>
<evidence type="ECO:0000313" key="3">
    <source>
        <dbReference type="Proteomes" id="UP001595556"/>
    </source>
</evidence>
<proteinExistence type="inferred from homology"/>
<accession>A0ABV7H1P6</accession>
<evidence type="ECO:0000313" key="2">
    <source>
        <dbReference type="EMBL" id="MFC3147828.1"/>
    </source>
</evidence>
<comment type="caution">
    <text evidence="2">The sequence shown here is derived from an EMBL/GenBank/DDBJ whole genome shotgun (WGS) entry which is preliminary data.</text>
</comment>
<keyword evidence="3" id="KW-1185">Reference proteome</keyword>